<evidence type="ECO:0000256" key="1">
    <source>
        <dbReference type="SAM" id="Phobius"/>
    </source>
</evidence>
<proteinExistence type="predicted"/>
<keyword evidence="1" id="KW-0472">Membrane</keyword>
<keyword evidence="1" id="KW-0812">Transmembrane</keyword>
<accession>A0A9X1U8D8</accession>
<keyword evidence="3" id="KW-1185">Reference proteome</keyword>
<gene>
    <name evidence="2" type="ORF">L1O03_11210</name>
</gene>
<protein>
    <submittedName>
        <fullName evidence="2">Uncharacterized protein</fullName>
    </submittedName>
</protein>
<dbReference type="RefSeq" id="WP_236120059.1">
    <property type="nucleotide sequence ID" value="NZ_JAKGSI010000007.1"/>
</dbReference>
<dbReference type="EMBL" id="JAKGSI010000007">
    <property type="protein sequence ID" value="MCF4007732.1"/>
    <property type="molecule type" value="Genomic_DNA"/>
</dbReference>
<evidence type="ECO:0000313" key="3">
    <source>
        <dbReference type="Proteomes" id="UP001139336"/>
    </source>
</evidence>
<organism evidence="2 3">
    <name type="scientific">Corynebacterium uropygiale</name>
    <dbReference type="NCBI Taxonomy" id="1775911"/>
    <lineage>
        <taxon>Bacteria</taxon>
        <taxon>Bacillati</taxon>
        <taxon>Actinomycetota</taxon>
        <taxon>Actinomycetes</taxon>
        <taxon>Mycobacteriales</taxon>
        <taxon>Corynebacteriaceae</taxon>
        <taxon>Corynebacterium</taxon>
    </lineage>
</organism>
<evidence type="ECO:0000313" key="2">
    <source>
        <dbReference type="EMBL" id="MCF4007732.1"/>
    </source>
</evidence>
<dbReference type="AlphaFoldDB" id="A0A9X1U8D8"/>
<reference evidence="2" key="1">
    <citation type="submission" date="2022-01" db="EMBL/GenBank/DDBJ databases">
        <title>Corynebacterium sp. nov isolated from isolated from the feces of the greater white-fronted geese (Anser albifrons) at Poyang Lake, PR China.</title>
        <authorList>
            <person name="Liu Q."/>
        </authorList>
    </citation>
    <scope>NUCLEOTIDE SEQUENCE</scope>
    <source>
        <strain evidence="2">JCM 32435</strain>
    </source>
</reference>
<dbReference type="Proteomes" id="UP001139336">
    <property type="component" value="Unassembled WGS sequence"/>
</dbReference>
<feature type="transmembrane region" description="Helical" evidence="1">
    <location>
        <begin position="7"/>
        <end position="24"/>
    </location>
</feature>
<keyword evidence="1" id="KW-1133">Transmembrane helix</keyword>
<feature type="transmembrane region" description="Helical" evidence="1">
    <location>
        <begin position="80"/>
        <end position="101"/>
    </location>
</feature>
<sequence length="147" mass="15863">MRKLSLFHIGTAAFIILWTLQIVALSTSVKEWLDQQTGVPGGGLAYAVCFLVAGLSLSGVAAYSGYLYHQGWETARFCRALKIGVMIAALAAIVCTIWFMISPGYMNPVGLLGLAVSLATWAWVSAIANQGIREHHHPQKNPTPSPH</sequence>
<feature type="transmembrane region" description="Helical" evidence="1">
    <location>
        <begin position="107"/>
        <end position="128"/>
    </location>
</feature>
<comment type="caution">
    <text evidence="2">The sequence shown here is derived from an EMBL/GenBank/DDBJ whole genome shotgun (WGS) entry which is preliminary data.</text>
</comment>
<feature type="transmembrane region" description="Helical" evidence="1">
    <location>
        <begin position="44"/>
        <end position="68"/>
    </location>
</feature>
<name>A0A9X1U8D8_9CORY</name>